<organism evidence="1">
    <name type="scientific">viral metagenome</name>
    <dbReference type="NCBI Taxonomy" id="1070528"/>
    <lineage>
        <taxon>unclassified sequences</taxon>
        <taxon>metagenomes</taxon>
        <taxon>organismal metagenomes</taxon>
    </lineage>
</organism>
<accession>A0A6C0LM54</accession>
<dbReference type="AlphaFoldDB" id="A0A6C0LM54"/>
<sequence>MSGFSTVKNNNQMGSVALQAAQNAVSKATIGMLRNVDAVAADDNNALLYNASNEKWETKSLTSIPTVIPQNVADLKDVSTTAPTNGQVLKYISGTGLWTPGATGALSADLGDLGDVDVATLPAYDGASIQYNGTNWVTSPSDSITIWVASGANGGDNVNSGLNTGAAVADMPTAFQKAFQKGSVVSSKINLKLADVPWDTSTRNLYNTNLLNGPSFTTFNVNGSSQDFSVADGGGTSRTTGASLTGYAIQNLTGQTISNGWNCTTFPTTIYWGEVTINGAVKTLPILVDDQTQNTGARVYFAYWDYSTGTGFTSTPTFTERQLVDSTVLTNSASFYGPMSFTNIIIKCPDAGEVKFLNDVSMQYAQVSSTTPDVLTNITYVGKNTKCSFCRFTDVTFSCRGTSLTVSGMTGTTFINCIFYNCSFIEADNVSFVGCIFYRNPTLFSSKAARVVMQACTFIYSHGSGVAALADITSGGHLELESGVVDLQQYASGHDPLTKPVFKADTNSNILLDNINVLDGVLDTSSSIMPPLVSVLDECSFAIVRNKSYLKAKNVRITDTNAGTYPIFVARETSTIHVIEGDYKVNEHYFITAGNGSTISLSNLIDKIQCSQFIIADRSFINIDHVIIRTGGTYTISGNFLNTVSCEVKAGGGPTFQGIGIYVDLDHSNTKNLIYDEGSKIYMLLQPDNLNNNMYGKISLQKTQLIIKTVAPNFSSSLRTINLRSVGSNSVTLSSQENSTVFMDNISVSSELSGCIKTTHNSNTAINFTTNEPGDPNNINCLDADTITASFNSNIYIRGSIGNIKNTGDTNYVINCFNNSEVYIESIINNTNFSVTGWKTILERDSNGVGTAPIINIKNNSKVSFINDAIDKTYDSGGSILNSAPEILLKGESTNDGMNPISIINNSIMIIENAKLTFNKLNGPCLIHNGSKISLLQCVIIDDSGSDERLSYFNPIDSEIAINGTSNFPVFYTPMMLVRAKDDANQGLLRGSNSKFILADMDIQNQTVVGTNQTVIVAENGSSVSYLNPKKIANLGFATGVQLRSNSLCVYKDAGSDQLDCTQDLLLGLLSGSIDTQRKLVDMGGGETIIPKQTGLADYNALKAFIDAAEGCSATIKI</sequence>
<dbReference type="EMBL" id="MN740510">
    <property type="protein sequence ID" value="QHU30624.1"/>
    <property type="molecule type" value="Genomic_DNA"/>
</dbReference>
<protein>
    <recommendedName>
        <fullName evidence="2">Tail protein</fullName>
    </recommendedName>
</protein>
<reference evidence="1" key="1">
    <citation type="journal article" date="2020" name="Nature">
        <title>Giant virus diversity and host interactions through global metagenomics.</title>
        <authorList>
            <person name="Schulz F."/>
            <person name="Roux S."/>
            <person name="Paez-Espino D."/>
            <person name="Jungbluth S."/>
            <person name="Walsh D.A."/>
            <person name="Denef V.J."/>
            <person name="McMahon K.D."/>
            <person name="Konstantinidis K.T."/>
            <person name="Eloe-Fadrosh E.A."/>
            <person name="Kyrpides N.C."/>
            <person name="Woyke T."/>
        </authorList>
    </citation>
    <scope>NUCLEOTIDE SEQUENCE</scope>
    <source>
        <strain evidence="1">GVMAG-M-3300027833-19</strain>
    </source>
</reference>
<name>A0A6C0LM54_9ZZZZ</name>
<proteinExistence type="predicted"/>
<evidence type="ECO:0000313" key="1">
    <source>
        <dbReference type="EMBL" id="QHU30624.1"/>
    </source>
</evidence>
<evidence type="ECO:0008006" key="2">
    <source>
        <dbReference type="Google" id="ProtNLM"/>
    </source>
</evidence>